<dbReference type="AlphaFoldDB" id="A0A0F9TI16"/>
<name>A0A0F9TI16_9ZZZZ</name>
<comment type="caution">
    <text evidence="1">The sequence shown here is derived from an EMBL/GenBank/DDBJ whole genome shotgun (WGS) entry which is preliminary data.</text>
</comment>
<dbReference type="InterPro" id="IPR024659">
    <property type="entry name" value="Phage_coat_Gp5"/>
</dbReference>
<sequence length="319" mass="34198">MKFNSAELTLSIDELSRRFIEPAVKVLVAGIEGDILAAQTKLIPQYTGTAGTVVGASANLNAITQGRAKLNQQLAPSNRSGQFDSVTMGTISNGIKGIFHKKAELEKSFSEGYIGRYAGVELFENEKTWALANGSDVTANTNADALVTDGGSSIAVSEDLSQANQVVGSIFTVAGIYDVHPETKAAYSHLKQFTITATGATSASVSPSTYLTGAKKNVGSSVGADLAVSTFNEAAMTWYGSASTSYRQNIIYAKEFATFVTADLPIMDDAIRCVRRVQDGLSIRCWQGSDIRNDELLLRLDILYGNKVLRPEWACRVNN</sequence>
<dbReference type="Pfam" id="PF11651">
    <property type="entry name" value="P22_CoatProtein"/>
    <property type="match status" value="1"/>
</dbReference>
<evidence type="ECO:0000313" key="1">
    <source>
        <dbReference type="EMBL" id="KKN78889.1"/>
    </source>
</evidence>
<organism evidence="1">
    <name type="scientific">marine sediment metagenome</name>
    <dbReference type="NCBI Taxonomy" id="412755"/>
    <lineage>
        <taxon>unclassified sequences</taxon>
        <taxon>metagenomes</taxon>
        <taxon>ecological metagenomes</taxon>
    </lineage>
</organism>
<feature type="non-terminal residue" evidence="1">
    <location>
        <position position="1"/>
    </location>
</feature>
<dbReference type="EMBL" id="LAZR01000255">
    <property type="protein sequence ID" value="KKN78889.1"/>
    <property type="molecule type" value="Genomic_DNA"/>
</dbReference>
<proteinExistence type="predicted"/>
<dbReference type="Gene3D" id="2.40.30.240">
    <property type="match status" value="1"/>
</dbReference>
<accession>A0A0F9TI16</accession>
<protein>
    <submittedName>
        <fullName evidence="1">Uncharacterized protein</fullName>
    </submittedName>
</protein>
<reference evidence="1" key="1">
    <citation type="journal article" date="2015" name="Nature">
        <title>Complex archaea that bridge the gap between prokaryotes and eukaryotes.</title>
        <authorList>
            <person name="Spang A."/>
            <person name="Saw J.H."/>
            <person name="Jorgensen S.L."/>
            <person name="Zaremba-Niedzwiedzka K."/>
            <person name="Martijn J."/>
            <person name="Lind A.E."/>
            <person name="van Eijk R."/>
            <person name="Schleper C."/>
            <person name="Guy L."/>
            <person name="Ettema T.J."/>
        </authorList>
    </citation>
    <scope>NUCLEOTIDE SEQUENCE</scope>
</reference>
<gene>
    <name evidence="1" type="ORF">LCGC14_0345100</name>
</gene>